<accession>A0A848LAL5</accession>
<feature type="transmembrane region" description="Helical" evidence="1">
    <location>
        <begin position="283"/>
        <end position="310"/>
    </location>
</feature>
<keyword evidence="1" id="KW-1133">Transmembrane helix</keyword>
<evidence type="ECO:0000313" key="2">
    <source>
        <dbReference type="EMBL" id="NMO15939.1"/>
    </source>
</evidence>
<feature type="transmembrane region" description="Helical" evidence="1">
    <location>
        <begin position="183"/>
        <end position="204"/>
    </location>
</feature>
<dbReference type="Proteomes" id="UP000518300">
    <property type="component" value="Unassembled WGS sequence"/>
</dbReference>
<evidence type="ECO:0008006" key="4">
    <source>
        <dbReference type="Google" id="ProtNLM"/>
    </source>
</evidence>
<evidence type="ECO:0000313" key="3">
    <source>
        <dbReference type="Proteomes" id="UP000518300"/>
    </source>
</evidence>
<dbReference type="RefSeq" id="WP_211193912.1">
    <property type="nucleotide sequence ID" value="NZ_JABBJJ010000052.1"/>
</dbReference>
<feature type="transmembrane region" description="Helical" evidence="1">
    <location>
        <begin position="53"/>
        <end position="70"/>
    </location>
</feature>
<organism evidence="2 3">
    <name type="scientific">Pyxidicoccus fallax</name>
    <dbReference type="NCBI Taxonomy" id="394095"/>
    <lineage>
        <taxon>Bacteria</taxon>
        <taxon>Pseudomonadati</taxon>
        <taxon>Myxococcota</taxon>
        <taxon>Myxococcia</taxon>
        <taxon>Myxococcales</taxon>
        <taxon>Cystobacterineae</taxon>
        <taxon>Myxococcaceae</taxon>
        <taxon>Pyxidicoccus</taxon>
    </lineage>
</organism>
<keyword evidence="1" id="KW-0812">Transmembrane</keyword>
<keyword evidence="1" id="KW-0472">Membrane</keyword>
<feature type="transmembrane region" description="Helical" evidence="1">
    <location>
        <begin position="153"/>
        <end position="171"/>
    </location>
</feature>
<reference evidence="2 3" key="1">
    <citation type="submission" date="2020-04" db="EMBL/GenBank/DDBJ databases">
        <title>Draft genome of Pyxidicoccus fallax type strain.</title>
        <authorList>
            <person name="Whitworth D.E."/>
        </authorList>
    </citation>
    <scope>NUCLEOTIDE SEQUENCE [LARGE SCALE GENOMIC DNA]</scope>
    <source>
        <strain evidence="2 3">DSM 14698</strain>
    </source>
</reference>
<feature type="transmembrane region" description="Helical" evidence="1">
    <location>
        <begin position="82"/>
        <end position="105"/>
    </location>
</feature>
<proteinExistence type="predicted"/>
<keyword evidence="3" id="KW-1185">Reference proteome</keyword>
<name>A0A848LAL5_9BACT</name>
<feature type="transmembrane region" description="Helical" evidence="1">
    <location>
        <begin position="225"/>
        <end position="244"/>
    </location>
</feature>
<feature type="non-terminal residue" evidence="2">
    <location>
        <position position="1"/>
    </location>
</feature>
<feature type="transmembrane region" description="Helical" evidence="1">
    <location>
        <begin position="316"/>
        <end position="336"/>
    </location>
</feature>
<evidence type="ECO:0000256" key="1">
    <source>
        <dbReference type="SAM" id="Phobius"/>
    </source>
</evidence>
<feature type="transmembrane region" description="Helical" evidence="1">
    <location>
        <begin position="117"/>
        <end position="141"/>
    </location>
</feature>
<feature type="transmembrane region" description="Helical" evidence="1">
    <location>
        <begin position="250"/>
        <end position="271"/>
    </location>
</feature>
<comment type="caution">
    <text evidence="2">The sequence shown here is derived from an EMBL/GenBank/DDBJ whole genome shotgun (WGS) entry which is preliminary data.</text>
</comment>
<sequence length="384" mass="40138">YFGWAGLGLLALAYEHLGVSGREATRVLTALTITSALTFVAFLHGGYAPPGMAVSTLALIVWAVAVRVGWRAAREATGLESRFLRAGLAYVVLALAGAVARVVLLASGKGTPFHGQLAVFVFLHAFAWFFLFTTMAVLIAHARERGARVDERALGASLRVLAVTAWLGAPLGVAGGDTGMMGAVARSAALAVSVAGLVWVRALWRMSRELHGTTATAFRWLSLWYALKVVMEAAGALGLATWAARARQPALLYLHVMLVGFVSLGLLVPLLSRLGRPLARGLALHNGGLLLMASGLGLLGAGAGGLSWAATWLPHGYRLAALGAVLLVLAGVRWLLPTSAWRMQSAGSHARPHSSSGTGRVSLHGTASVQAVCRPSAESGWHEA</sequence>
<dbReference type="EMBL" id="JABBJJ010000052">
    <property type="protein sequence ID" value="NMO15939.1"/>
    <property type="molecule type" value="Genomic_DNA"/>
</dbReference>
<dbReference type="AlphaFoldDB" id="A0A848LAL5"/>
<protein>
    <recommendedName>
        <fullName evidence="4">NnrS family protein</fullName>
    </recommendedName>
</protein>
<gene>
    <name evidence="2" type="ORF">HG543_13910</name>
</gene>